<evidence type="ECO:0000256" key="2">
    <source>
        <dbReference type="ARBA" id="ARBA00022448"/>
    </source>
</evidence>
<evidence type="ECO:0000256" key="5">
    <source>
        <dbReference type="SAM" id="MobiDB-lite"/>
    </source>
</evidence>
<evidence type="ECO:0000259" key="8">
    <source>
        <dbReference type="Pfam" id="PF25975"/>
    </source>
</evidence>
<feature type="domain" description="CzcB-like barrel-sandwich hybrid" evidence="7">
    <location>
        <begin position="104"/>
        <end position="241"/>
    </location>
</feature>
<dbReference type="Gene3D" id="2.40.420.20">
    <property type="match status" value="1"/>
</dbReference>
<dbReference type="Pfam" id="PF25893">
    <property type="entry name" value="HH_CzcB"/>
    <property type="match status" value="1"/>
</dbReference>
<feature type="domain" description="CzcB-like C-terminal circularly permuted SH3-like" evidence="8">
    <location>
        <begin position="331"/>
        <end position="390"/>
    </location>
</feature>
<name>A0A4R6QZC7_9BURK</name>
<dbReference type="Gene3D" id="1.10.287.470">
    <property type="entry name" value="Helix hairpin bin"/>
    <property type="match status" value="1"/>
</dbReference>
<dbReference type="Gene3D" id="2.40.50.100">
    <property type="match status" value="1"/>
</dbReference>
<dbReference type="Gene3D" id="2.40.30.170">
    <property type="match status" value="1"/>
</dbReference>
<dbReference type="Pfam" id="PF25973">
    <property type="entry name" value="BSH_CzcB"/>
    <property type="match status" value="1"/>
</dbReference>
<dbReference type="InterPro" id="IPR058648">
    <property type="entry name" value="HH_CzcB-like"/>
</dbReference>
<dbReference type="GO" id="GO:0060003">
    <property type="term" value="P:copper ion export"/>
    <property type="evidence" value="ECO:0007669"/>
    <property type="project" value="TreeGrafter"/>
</dbReference>
<protein>
    <submittedName>
        <fullName evidence="9">Cobalt-zinc-cadmium efflux system membrane fusion protein</fullName>
    </submittedName>
</protein>
<dbReference type="SUPFAM" id="SSF111369">
    <property type="entry name" value="HlyD-like secretion proteins"/>
    <property type="match status" value="1"/>
</dbReference>
<feature type="coiled-coil region" evidence="4">
    <location>
        <begin position="134"/>
        <end position="206"/>
    </location>
</feature>
<proteinExistence type="inferred from homology"/>
<dbReference type="GO" id="GO:0022857">
    <property type="term" value="F:transmembrane transporter activity"/>
    <property type="evidence" value="ECO:0007669"/>
    <property type="project" value="InterPro"/>
</dbReference>
<evidence type="ECO:0000256" key="1">
    <source>
        <dbReference type="ARBA" id="ARBA00009477"/>
    </source>
</evidence>
<evidence type="ECO:0000259" key="6">
    <source>
        <dbReference type="Pfam" id="PF25893"/>
    </source>
</evidence>
<dbReference type="GO" id="GO:0016020">
    <property type="term" value="C:membrane"/>
    <property type="evidence" value="ECO:0007669"/>
    <property type="project" value="InterPro"/>
</dbReference>
<dbReference type="PANTHER" id="PTHR30097:SF4">
    <property type="entry name" value="SLR6042 PROTEIN"/>
    <property type="match status" value="1"/>
</dbReference>
<dbReference type="InterPro" id="IPR006143">
    <property type="entry name" value="RND_pump_MFP"/>
</dbReference>
<keyword evidence="10" id="KW-1185">Reference proteome</keyword>
<sequence>MTEKSMSSNWPKVATIAGFAAVLGFGAARLMAPSQPAERSAQPEAAKTAVASASQASAPAGDEVKIPAAYLTSANIGVEAIGSGDVRQEILAPATVVPSPGSEAVLVAKAAGTIQRVAPRLGDVVRAGEVLATLESQEAASMAAERRVAQAKLDLSRKAFDRESSLFQQGVSPRQDMESAKAALDVAEAEAQRASLVARAANVSADGRGIAVVSPIAGRVSAQNATLGAYVSLNDELFRVTTPGAMQIEASVTAAEAGRIAPGDTATIVTSSGAVVPASVRAVTPTVSGSARRATVVLSLQAPNAAVPALVVGEGVQVRLHGRSGESGGLMIPEEAVQNLNGRDVLFVRTELGFRPTPVLVGSRSGGLAQIVSGIKAGERVATRNAFLVKAEAKKNAGEDE</sequence>
<evidence type="ECO:0000313" key="9">
    <source>
        <dbReference type="EMBL" id="TDP78672.1"/>
    </source>
</evidence>
<feature type="region of interest" description="Disordered" evidence="5">
    <location>
        <begin position="33"/>
        <end position="57"/>
    </location>
</feature>
<dbReference type="NCBIfam" id="TIGR01730">
    <property type="entry name" value="RND_mfp"/>
    <property type="match status" value="1"/>
</dbReference>
<keyword evidence="2" id="KW-0813">Transport</keyword>
<comment type="caution">
    <text evidence="9">The sequence shown here is derived from an EMBL/GenBank/DDBJ whole genome shotgun (WGS) entry which is preliminary data.</text>
</comment>
<dbReference type="InterPro" id="IPR058649">
    <property type="entry name" value="CzcB_C"/>
</dbReference>
<dbReference type="OrthoDB" id="9768185at2"/>
<feature type="compositionally biased region" description="Low complexity" evidence="5">
    <location>
        <begin position="45"/>
        <end position="57"/>
    </location>
</feature>
<dbReference type="AlphaFoldDB" id="A0A4R6QZC7"/>
<feature type="domain" description="CzcB-like alpha-helical hairpin" evidence="6">
    <location>
        <begin position="143"/>
        <end position="194"/>
    </location>
</feature>
<dbReference type="GO" id="GO:0015679">
    <property type="term" value="P:plasma membrane copper ion transport"/>
    <property type="evidence" value="ECO:0007669"/>
    <property type="project" value="TreeGrafter"/>
</dbReference>
<dbReference type="EMBL" id="SNXW01000020">
    <property type="protein sequence ID" value="TDP78672.1"/>
    <property type="molecule type" value="Genomic_DNA"/>
</dbReference>
<dbReference type="FunFam" id="2.40.420.20:FF:000006">
    <property type="entry name" value="RND family efflux transporter MFP subunit"/>
    <property type="match status" value="1"/>
</dbReference>
<organism evidence="9 10">
    <name type="scientific">Aquabacterium commune</name>
    <dbReference type="NCBI Taxonomy" id="70586"/>
    <lineage>
        <taxon>Bacteria</taxon>
        <taxon>Pseudomonadati</taxon>
        <taxon>Pseudomonadota</taxon>
        <taxon>Betaproteobacteria</taxon>
        <taxon>Burkholderiales</taxon>
        <taxon>Aquabacterium</taxon>
    </lineage>
</organism>
<comment type="similarity">
    <text evidence="1">Belongs to the membrane fusion protein (MFP) (TC 8.A.1) family.</text>
</comment>
<evidence type="ECO:0000313" key="10">
    <source>
        <dbReference type="Proteomes" id="UP000294593"/>
    </source>
</evidence>
<reference evidence="9 10" key="1">
    <citation type="submission" date="2019-03" db="EMBL/GenBank/DDBJ databases">
        <title>Genomic Encyclopedia of Type Strains, Phase IV (KMG-IV): sequencing the most valuable type-strain genomes for metagenomic binning, comparative biology and taxonomic classification.</title>
        <authorList>
            <person name="Goeker M."/>
        </authorList>
    </citation>
    <scope>NUCLEOTIDE SEQUENCE [LARGE SCALE GENOMIC DNA]</scope>
    <source>
        <strain evidence="9 10">DSM 11901</strain>
    </source>
</reference>
<keyword evidence="3" id="KW-0170">Cobalt</keyword>
<evidence type="ECO:0000256" key="4">
    <source>
        <dbReference type="SAM" id="Coils"/>
    </source>
</evidence>
<accession>A0A4R6QZC7</accession>
<evidence type="ECO:0000259" key="7">
    <source>
        <dbReference type="Pfam" id="PF25973"/>
    </source>
</evidence>
<keyword evidence="4" id="KW-0175">Coiled coil</keyword>
<dbReference type="InterPro" id="IPR051909">
    <property type="entry name" value="MFP_Cation_Efflux"/>
</dbReference>
<dbReference type="PANTHER" id="PTHR30097">
    <property type="entry name" value="CATION EFFLUX SYSTEM PROTEIN CUSB"/>
    <property type="match status" value="1"/>
</dbReference>
<gene>
    <name evidence="9" type="ORF">EV672_1204</name>
</gene>
<dbReference type="InterPro" id="IPR058647">
    <property type="entry name" value="BSH_CzcB-like"/>
</dbReference>
<dbReference type="Pfam" id="PF25975">
    <property type="entry name" value="CzcB_C"/>
    <property type="match status" value="1"/>
</dbReference>
<evidence type="ECO:0000256" key="3">
    <source>
        <dbReference type="ARBA" id="ARBA00023285"/>
    </source>
</evidence>
<dbReference type="Proteomes" id="UP000294593">
    <property type="component" value="Unassembled WGS sequence"/>
</dbReference>
<dbReference type="GO" id="GO:0030313">
    <property type="term" value="C:cell envelope"/>
    <property type="evidence" value="ECO:0007669"/>
    <property type="project" value="TreeGrafter"/>
</dbReference>